<dbReference type="PANTHER" id="PTHR34276:SF1">
    <property type="entry name" value="MINI-RIBONUCLEASE 3"/>
    <property type="match status" value="1"/>
</dbReference>
<gene>
    <name evidence="6 8" type="primary">mrnC</name>
    <name evidence="8" type="ORF">DSM106044_02742</name>
</gene>
<evidence type="ECO:0000259" key="7">
    <source>
        <dbReference type="SMART" id="SM00535"/>
    </source>
</evidence>
<accession>A0A4U8Q8F4</accession>
<sequence>MEKGVDSFSDYLKEQFRLDDLDMKTYSPLTLAYIGDSIYDLVIRTLVVCQGNCPANKLHKNASALVKASAQAEMIEKIMPLLTDEEKQIYKRGRNAKSYTMAKNATMLDYRKATGFEALMGYLYLENQMHRMIDLVKEGIRSLENVDSNVRNKINVDKAADAIAEDDMTEAAVKENTNEI</sequence>
<evidence type="ECO:0000313" key="8">
    <source>
        <dbReference type="EMBL" id="TLD00433.1"/>
    </source>
</evidence>
<dbReference type="CDD" id="cd00593">
    <property type="entry name" value="RIBOc"/>
    <property type="match status" value="1"/>
</dbReference>
<evidence type="ECO:0000256" key="4">
    <source>
        <dbReference type="ARBA" id="ARBA00022759"/>
    </source>
</evidence>
<dbReference type="OrthoDB" id="46571at2"/>
<evidence type="ECO:0000313" key="9">
    <source>
        <dbReference type="Proteomes" id="UP000306509"/>
    </source>
</evidence>
<comment type="similarity">
    <text evidence="6">Belongs to the MrnC RNase family.</text>
</comment>
<proteinExistence type="inferred from homology"/>
<keyword evidence="4 6" id="KW-0255">Endonuclease</keyword>
<comment type="caution">
    <text evidence="8">The sequence shown here is derived from an EMBL/GenBank/DDBJ whole genome shotgun (WGS) entry which is preliminary data.</text>
</comment>
<evidence type="ECO:0000256" key="6">
    <source>
        <dbReference type="HAMAP-Rule" id="MF_01468"/>
    </source>
</evidence>
<dbReference type="Pfam" id="PF00636">
    <property type="entry name" value="Ribonuclease_3"/>
    <property type="match status" value="1"/>
</dbReference>
<comment type="function">
    <text evidence="6">Involved in correct processing of both the 5' and 3' ends of 23S rRNA precursor. Processes 30S rRNA precursor transcript even in absence of ribonuclease 3 (Rnc); Rnc processes 30S rRNA into smaller rRNA precursors.</text>
</comment>
<reference evidence="8 9" key="1">
    <citation type="journal article" date="2019" name="Anaerobe">
        <title>Detection of Robinsoniella peoriensis in multiple bone samples of a trauma patient.</title>
        <authorList>
            <person name="Schrottner P."/>
            <person name="Hartwich K."/>
            <person name="Bunk B."/>
            <person name="Schober I."/>
            <person name="Helbig S."/>
            <person name="Rudolph W.W."/>
            <person name="Gunzer F."/>
        </authorList>
    </citation>
    <scope>NUCLEOTIDE SEQUENCE [LARGE SCALE GENOMIC DNA]</scope>
    <source>
        <strain evidence="8 9">DSM 106044</strain>
    </source>
</reference>
<dbReference type="GO" id="GO:0006364">
    <property type="term" value="P:rRNA processing"/>
    <property type="evidence" value="ECO:0007669"/>
    <property type="project" value="UniProtKB-UniRule"/>
</dbReference>
<dbReference type="Gene3D" id="1.10.1520.10">
    <property type="entry name" value="Ribonuclease III domain"/>
    <property type="match status" value="1"/>
</dbReference>
<dbReference type="SUPFAM" id="SSF69065">
    <property type="entry name" value="RNase III domain-like"/>
    <property type="match status" value="1"/>
</dbReference>
<comment type="subunit">
    <text evidence="6">Homodimer.</text>
</comment>
<comment type="cofactor">
    <cofactor evidence="6">
        <name>Mg(2+)</name>
        <dbReference type="ChEBI" id="CHEBI:18420"/>
    </cofactor>
</comment>
<keyword evidence="3 6" id="KW-0540">Nuclease</keyword>
<dbReference type="InterPro" id="IPR008226">
    <property type="entry name" value="Mini3_fam"/>
</dbReference>
<feature type="active site" evidence="6">
    <location>
        <position position="36"/>
    </location>
</feature>
<organism evidence="8 9">
    <name type="scientific">Robinsoniella peoriensis</name>
    <dbReference type="NCBI Taxonomy" id="180332"/>
    <lineage>
        <taxon>Bacteria</taxon>
        <taxon>Bacillati</taxon>
        <taxon>Bacillota</taxon>
        <taxon>Clostridia</taxon>
        <taxon>Lachnospirales</taxon>
        <taxon>Lachnospiraceae</taxon>
        <taxon>Robinsoniella</taxon>
    </lineage>
</organism>
<keyword evidence="6" id="KW-0699">rRNA-binding</keyword>
<evidence type="ECO:0000256" key="3">
    <source>
        <dbReference type="ARBA" id="ARBA00022722"/>
    </source>
</evidence>
<dbReference type="STRING" id="180332.GCA_000797495_04107"/>
<dbReference type="HAMAP" id="MF_01468">
    <property type="entry name" value="RNase_Mini_III"/>
    <property type="match status" value="1"/>
</dbReference>
<dbReference type="Proteomes" id="UP000306509">
    <property type="component" value="Unassembled WGS sequence"/>
</dbReference>
<protein>
    <recommendedName>
        <fullName evidence="6">Mini-ribonuclease 3</fullName>
        <shortName evidence="6">Mini-3</shortName>
        <shortName evidence="6">Mini-RNase 3</shortName>
        <ecNumber evidence="6">3.1.26.-</ecNumber>
    </recommendedName>
    <alternativeName>
        <fullName evidence="6">Mini-RNase III</fullName>
        <shortName evidence="6">Mini-III</shortName>
    </alternativeName>
</protein>
<keyword evidence="6" id="KW-0460">Magnesium</keyword>
<keyword evidence="6" id="KW-0963">Cytoplasm</keyword>
<evidence type="ECO:0000256" key="2">
    <source>
        <dbReference type="ARBA" id="ARBA00022552"/>
    </source>
</evidence>
<dbReference type="GO" id="GO:0019843">
    <property type="term" value="F:rRNA binding"/>
    <property type="evidence" value="ECO:0007669"/>
    <property type="project" value="UniProtKB-UniRule"/>
</dbReference>
<keyword evidence="6" id="KW-0694">RNA-binding</keyword>
<keyword evidence="1 6" id="KW-0690">Ribosome biogenesis</keyword>
<dbReference type="InterPro" id="IPR036389">
    <property type="entry name" value="RNase_III_sf"/>
</dbReference>
<dbReference type="GO" id="GO:0004525">
    <property type="term" value="F:ribonuclease III activity"/>
    <property type="evidence" value="ECO:0007669"/>
    <property type="project" value="InterPro"/>
</dbReference>
<dbReference type="GO" id="GO:0005737">
    <property type="term" value="C:cytoplasm"/>
    <property type="evidence" value="ECO:0007669"/>
    <property type="project" value="UniProtKB-SubCell"/>
</dbReference>
<keyword evidence="2 6" id="KW-0698">rRNA processing</keyword>
<keyword evidence="5 6" id="KW-0378">Hydrolase</keyword>
<name>A0A4U8Q8F4_9FIRM</name>
<dbReference type="AlphaFoldDB" id="A0A4U8Q8F4"/>
<dbReference type="EC" id="3.1.26.-" evidence="6"/>
<dbReference type="EMBL" id="QGQD01000055">
    <property type="protein sequence ID" value="TLD00433.1"/>
    <property type="molecule type" value="Genomic_DNA"/>
</dbReference>
<keyword evidence="9" id="KW-1185">Reference proteome</keyword>
<evidence type="ECO:0000256" key="5">
    <source>
        <dbReference type="ARBA" id="ARBA00022801"/>
    </source>
</evidence>
<dbReference type="InterPro" id="IPR000999">
    <property type="entry name" value="RNase_III_dom"/>
</dbReference>
<dbReference type="SMART" id="SM00535">
    <property type="entry name" value="RIBOc"/>
    <property type="match status" value="1"/>
</dbReference>
<dbReference type="PANTHER" id="PTHR34276">
    <property type="entry name" value="MINI-RIBONUCLEASE 3"/>
    <property type="match status" value="1"/>
</dbReference>
<feature type="domain" description="RNase III" evidence="7">
    <location>
        <begin position="10"/>
        <end position="145"/>
    </location>
</feature>
<evidence type="ECO:0000256" key="1">
    <source>
        <dbReference type="ARBA" id="ARBA00022517"/>
    </source>
</evidence>
<comment type="subcellular location">
    <subcellularLocation>
        <location evidence="6">Cytoplasm</location>
    </subcellularLocation>
</comment>